<feature type="non-terminal residue" evidence="2">
    <location>
        <position position="1"/>
    </location>
</feature>
<sequence>AVRHYGSDESWIGRDESRIGKENRQERIEKGQEEMKNQIQAHVKSQVEGMKDHVNSCIKKIEDVQAMKGEIEDVKGEVQRKTDEVKGEVHRKIEEVEGKV</sequence>
<keyword evidence="1" id="KW-0175">Coiled coil</keyword>
<comment type="caution">
    <text evidence="2">The sequence shown here is derived from an EMBL/GenBank/DDBJ whole genome shotgun (WGS) entry which is preliminary data.</text>
</comment>
<reference evidence="2 3" key="1">
    <citation type="journal article" date="2019" name="Sci. Rep.">
        <title>Orb-weaving spider Araneus ventricosus genome elucidates the spidroin gene catalogue.</title>
        <authorList>
            <person name="Kono N."/>
            <person name="Nakamura H."/>
            <person name="Ohtoshi R."/>
            <person name="Moran D.A.P."/>
            <person name="Shinohara A."/>
            <person name="Yoshida Y."/>
            <person name="Fujiwara M."/>
            <person name="Mori M."/>
            <person name="Tomita M."/>
            <person name="Arakawa K."/>
        </authorList>
    </citation>
    <scope>NUCLEOTIDE SEQUENCE [LARGE SCALE GENOMIC DNA]</scope>
</reference>
<protein>
    <submittedName>
        <fullName evidence="2">Uncharacterized protein</fullName>
    </submittedName>
</protein>
<dbReference type="AlphaFoldDB" id="A0A4Y2F3P1"/>
<name>A0A4Y2F3P1_ARAVE</name>
<accession>A0A4Y2F3P1</accession>
<dbReference type="Proteomes" id="UP000499080">
    <property type="component" value="Unassembled WGS sequence"/>
</dbReference>
<proteinExistence type="predicted"/>
<gene>
    <name evidence="2" type="ORF">AVEN_31352-2_1</name>
</gene>
<feature type="coiled-coil region" evidence="1">
    <location>
        <begin position="21"/>
        <end position="84"/>
    </location>
</feature>
<dbReference type="OrthoDB" id="8300685at2759"/>
<organism evidence="2 3">
    <name type="scientific">Araneus ventricosus</name>
    <name type="common">Orbweaver spider</name>
    <name type="synonym">Epeira ventricosa</name>
    <dbReference type="NCBI Taxonomy" id="182803"/>
    <lineage>
        <taxon>Eukaryota</taxon>
        <taxon>Metazoa</taxon>
        <taxon>Ecdysozoa</taxon>
        <taxon>Arthropoda</taxon>
        <taxon>Chelicerata</taxon>
        <taxon>Arachnida</taxon>
        <taxon>Araneae</taxon>
        <taxon>Araneomorphae</taxon>
        <taxon>Entelegynae</taxon>
        <taxon>Araneoidea</taxon>
        <taxon>Araneidae</taxon>
        <taxon>Araneus</taxon>
    </lineage>
</organism>
<evidence type="ECO:0000313" key="3">
    <source>
        <dbReference type="Proteomes" id="UP000499080"/>
    </source>
</evidence>
<evidence type="ECO:0000256" key="1">
    <source>
        <dbReference type="SAM" id="Coils"/>
    </source>
</evidence>
<keyword evidence="3" id="KW-1185">Reference proteome</keyword>
<dbReference type="EMBL" id="BGPR01000804">
    <property type="protein sequence ID" value="GBM36152.1"/>
    <property type="molecule type" value="Genomic_DNA"/>
</dbReference>
<evidence type="ECO:0000313" key="2">
    <source>
        <dbReference type="EMBL" id="GBM36152.1"/>
    </source>
</evidence>